<organism evidence="1">
    <name type="scientific">mine drainage metagenome</name>
    <dbReference type="NCBI Taxonomy" id="410659"/>
    <lineage>
        <taxon>unclassified sequences</taxon>
        <taxon>metagenomes</taxon>
        <taxon>ecological metagenomes</taxon>
    </lineage>
</organism>
<dbReference type="SUPFAM" id="SSF53098">
    <property type="entry name" value="Ribonuclease H-like"/>
    <property type="match status" value="1"/>
</dbReference>
<dbReference type="AlphaFoldDB" id="E6QJH0"/>
<name>E6QJH0_9ZZZZ</name>
<proteinExistence type="predicted"/>
<comment type="caution">
    <text evidence="1">The sequence shown here is derived from an EMBL/GenBank/DDBJ whole genome shotgun (WGS) entry which is preliminary data.</text>
</comment>
<accession>E6QJH0</accession>
<evidence type="ECO:0000313" key="1">
    <source>
        <dbReference type="EMBL" id="CBI07386.1"/>
    </source>
</evidence>
<gene>
    <name evidence="1" type="ORF">CARN6_0719</name>
</gene>
<reference evidence="1" key="1">
    <citation type="submission" date="2009-10" db="EMBL/GenBank/DDBJ databases">
        <title>Diversity of trophic interactions inside an arsenic-rich microbial ecosystem.</title>
        <authorList>
            <person name="Bertin P.N."/>
            <person name="Heinrich-Salmeron A."/>
            <person name="Pelletier E."/>
            <person name="Goulhen-Chollet F."/>
            <person name="Arsene-Ploetze F."/>
            <person name="Gallien S."/>
            <person name="Calteau A."/>
            <person name="Vallenet D."/>
            <person name="Casiot C."/>
            <person name="Chane-Woon-Ming B."/>
            <person name="Giloteaux L."/>
            <person name="Barakat M."/>
            <person name="Bonnefoy V."/>
            <person name="Bruneel O."/>
            <person name="Chandler M."/>
            <person name="Cleiss J."/>
            <person name="Duran R."/>
            <person name="Elbaz-Poulichet F."/>
            <person name="Fonknechten N."/>
            <person name="Lauga B."/>
            <person name="Mornico D."/>
            <person name="Ortet P."/>
            <person name="Schaeffer C."/>
            <person name="Siguier P."/>
            <person name="Alexander Thil Smith A."/>
            <person name="Van Dorsselaer A."/>
            <person name="Weissenbach J."/>
            <person name="Medigue C."/>
            <person name="Le Paslier D."/>
        </authorList>
    </citation>
    <scope>NUCLEOTIDE SEQUENCE</scope>
</reference>
<dbReference type="InterPro" id="IPR014737">
    <property type="entry name" value="Transposase_Tn5-like_C"/>
</dbReference>
<dbReference type="EMBL" id="CABQ01000088">
    <property type="protein sequence ID" value="CBI07386.1"/>
    <property type="molecule type" value="Genomic_DNA"/>
</dbReference>
<dbReference type="InterPro" id="IPR012337">
    <property type="entry name" value="RNaseH-like_sf"/>
</dbReference>
<sequence length="52" mass="5682">MHIGDAVRLVARLGGHIGRANDPPPGHQIMWQGYAQLRTLCEGFALKDELDG</sequence>
<protein>
    <submittedName>
        <fullName evidence="1">Uncharacterized protein</fullName>
    </submittedName>
</protein>
<dbReference type="Gene3D" id="1.10.740.10">
    <property type="entry name" value="Transferase Inhibitor Protein From Tn5, Chain"/>
    <property type="match status" value="1"/>
</dbReference>